<organism evidence="3 4">
    <name type="scientific">Collybia nuda</name>
    <dbReference type="NCBI Taxonomy" id="64659"/>
    <lineage>
        <taxon>Eukaryota</taxon>
        <taxon>Fungi</taxon>
        <taxon>Dikarya</taxon>
        <taxon>Basidiomycota</taxon>
        <taxon>Agaricomycotina</taxon>
        <taxon>Agaricomycetes</taxon>
        <taxon>Agaricomycetidae</taxon>
        <taxon>Agaricales</taxon>
        <taxon>Tricholomatineae</taxon>
        <taxon>Clitocybaceae</taxon>
        <taxon>Collybia</taxon>
    </lineage>
</organism>
<dbReference type="AlphaFoldDB" id="A0A9P6CJQ2"/>
<gene>
    <name evidence="3" type="ORF">BDZ94DRAFT_1246131</name>
</gene>
<dbReference type="InterPro" id="IPR036291">
    <property type="entry name" value="NAD(P)-bd_dom_sf"/>
</dbReference>
<evidence type="ECO:0000313" key="3">
    <source>
        <dbReference type="EMBL" id="KAF9468727.1"/>
    </source>
</evidence>
<dbReference type="SUPFAM" id="SSF51735">
    <property type="entry name" value="NAD(P)-binding Rossmann-fold domains"/>
    <property type="match status" value="1"/>
</dbReference>
<sequence length="185" mass="20051">MDTFDATTGTLEGPKLLTLDVNLKGGLSSVKLAAHFFKKNANCGGRIVLTGSLAAYLAEPVPVYQASKHALLGFMRAIRSSAPMFNVSISMIAPWVTETSMVPPSFIEIMANNKIPVNKAETVARGIAVLSGEGHNGETIVVAEDQCIEVEGAFDKARSSWLGEKIDSDYRTYEQGRWLRMPSGW</sequence>
<name>A0A9P6CJQ2_9AGAR</name>
<reference evidence="3" key="1">
    <citation type="submission" date="2020-11" db="EMBL/GenBank/DDBJ databases">
        <authorList>
            <consortium name="DOE Joint Genome Institute"/>
            <person name="Ahrendt S."/>
            <person name="Riley R."/>
            <person name="Andreopoulos W."/>
            <person name="Labutti K."/>
            <person name="Pangilinan J."/>
            <person name="Ruiz-Duenas F.J."/>
            <person name="Barrasa J.M."/>
            <person name="Sanchez-Garcia M."/>
            <person name="Camarero S."/>
            <person name="Miyauchi S."/>
            <person name="Serrano A."/>
            <person name="Linde D."/>
            <person name="Babiker R."/>
            <person name="Drula E."/>
            <person name="Ayuso-Fernandez I."/>
            <person name="Pacheco R."/>
            <person name="Padilla G."/>
            <person name="Ferreira P."/>
            <person name="Barriuso J."/>
            <person name="Kellner H."/>
            <person name="Castanera R."/>
            <person name="Alfaro M."/>
            <person name="Ramirez L."/>
            <person name="Pisabarro A.G."/>
            <person name="Kuo A."/>
            <person name="Tritt A."/>
            <person name="Lipzen A."/>
            <person name="He G."/>
            <person name="Yan M."/>
            <person name="Ng V."/>
            <person name="Cullen D."/>
            <person name="Martin F."/>
            <person name="Rosso M.-N."/>
            <person name="Henrissat B."/>
            <person name="Hibbett D."/>
            <person name="Martinez A.T."/>
            <person name="Grigoriev I.V."/>
        </authorList>
    </citation>
    <scope>NUCLEOTIDE SEQUENCE</scope>
    <source>
        <strain evidence="3">CBS 247.69</strain>
    </source>
</reference>
<dbReference type="OrthoDB" id="5371740at2759"/>
<dbReference type="Gene3D" id="3.40.50.720">
    <property type="entry name" value="NAD(P)-binding Rossmann-like Domain"/>
    <property type="match status" value="1"/>
</dbReference>
<dbReference type="Pfam" id="PF00106">
    <property type="entry name" value="adh_short"/>
    <property type="match status" value="1"/>
</dbReference>
<proteinExistence type="inferred from homology"/>
<protein>
    <submittedName>
        <fullName evidence="3">Uncharacterized protein</fullName>
    </submittedName>
</protein>
<comment type="caution">
    <text evidence="3">The sequence shown here is derived from an EMBL/GenBank/DDBJ whole genome shotgun (WGS) entry which is preliminary data.</text>
</comment>
<evidence type="ECO:0000256" key="1">
    <source>
        <dbReference type="ARBA" id="ARBA00006484"/>
    </source>
</evidence>
<accession>A0A9P6CJQ2</accession>
<dbReference type="Proteomes" id="UP000807353">
    <property type="component" value="Unassembled WGS sequence"/>
</dbReference>
<dbReference type="PANTHER" id="PTHR43180">
    <property type="entry name" value="3-OXOACYL-(ACYL-CARRIER-PROTEIN) REDUCTASE (AFU_ORTHOLOGUE AFUA_6G11210)"/>
    <property type="match status" value="1"/>
</dbReference>
<keyword evidence="4" id="KW-1185">Reference proteome</keyword>
<evidence type="ECO:0000313" key="4">
    <source>
        <dbReference type="Proteomes" id="UP000807353"/>
    </source>
</evidence>
<dbReference type="GO" id="GO:0016491">
    <property type="term" value="F:oxidoreductase activity"/>
    <property type="evidence" value="ECO:0007669"/>
    <property type="project" value="UniProtKB-KW"/>
</dbReference>
<dbReference type="PANTHER" id="PTHR43180:SF80">
    <property type="entry name" value="NAD(P)-BINDING PROTEIN"/>
    <property type="match status" value="1"/>
</dbReference>
<evidence type="ECO:0000256" key="2">
    <source>
        <dbReference type="ARBA" id="ARBA00023002"/>
    </source>
</evidence>
<keyword evidence="2" id="KW-0560">Oxidoreductase</keyword>
<comment type="similarity">
    <text evidence="1">Belongs to the short-chain dehydrogenases/reductases (SDR) family.</text>
</comment>
<dbReference type="EMBL" id="MU150232">
    <property type="protein sequence ID" value="KAF9468727.1"/>
    <property type="molecule type" value="Genomic_DNA"/>
</dbReference>
<dbReference type="PRINTS" id="PR00081">
    <property type="entry name" value="GDHRDH"/>
</dbReference>
<dbReference type="InterPro" id="IPR002347">
    <property type="entry name" value="SDR_fam"/>
</dbReference>